<evidence type="ECO:0000259" key="10">
    <source>
        <dbReference type="PROSITE" id="PS50928"/>
    </source>
</evidence>
<keyword evidence="6" id="KW-0653">Protein transport</keyword>
<comment type="similarity">
    <text evidence="9">Belongs to the binding-protein-dependent transport system permease family.</text>
</comment>
<dbReference type="InterPro" id="IPR035906">
    <property type="entry name" value="MetI-like_sf"/>
</dbReference>
<evidence type="ECO:0000313" key="11">
    <source>
        <dbReference type="EMBL" id="MCW3473597.1"/>
    </source>
</evidence>
<name>A0AA42CG30_9PROT</name>
<keyword evidence="5" id="KW-0571">Peptide transport</keyword>
<feature type="transmembrane region" description="Helical" evidence="9">
    <location>
        <begin position="250"/>
        <end position="273"/>
    </location>
</feature>
<dbReference type="GO" id="GO:0015833">
    <property type="term" value="P:peptide transport"/>
    <property type="evidence" value="ECO:0007669"/>
    <property type="project" value="UniProtKB-KW"/>
</dbReference>
<keyword evidence="7 9" id="KW-1133">Transmembrane helix</keyword>
<dbReference type="RefSeq" id="WP_264712178.1">
    <property type="nucleotide sequence ID" value="NZ_JAPDNT010000001.1"/>
</dbReference>
<dbReference type="EMBL" id="JAPDNT010000001">
    <property type="protein sequence ID" value="MCW3473597.1"/>
    <property type="molecule type" value="Genomic_DNA"/>
</dbReference>
<dbReference type="InterPro" id="IPR000515">
    <property type="entry name" value="MetI-like"/>
</dbReference>
<dbReference type="Pfam" id="PF12911">
    <property type="entry name" value="OppC_N"/>
    <property type="match status" value="1"/>
</dbReference>
<dbReference type="AlphaFoldDB" id="A0AA42CG30"/>
<protein>
    <submittedName>
        <fullName evidence="11">ABC transporter permease</fullName>
    </submittedName>
</protein>
<proteinExistence type="inferred from homology"/>
<reference evidence="11" key="1">
    <citation type="submission" date="2022-09" db="EMBL/GenBank/DDBJ databases">
        <title>Rhodovastum sp. nov. RN2-1 isolated from soil in Seongnam, South Korea.</title>
        <authorList>
            <person name="Le N.T."/>
        </authorList>
    </citation>
    <scope>NUCLEOTIDE SEQUENCE</scope>
    <source>
        <strain evidence="11">RN2-1</strain>
    </source>
</reference>
<feature type="transmembrane region" description="Helical" evidence="9">
    <location>
        <begin position="87"/>
        <end position="111"/>
    </location>
</feature>
<dbReference type="InterPro" id="IPR025966">
    <property type="entry name" value="OppC_N"/>
</dbReference>
<feature type="transmembrane region" description="Helical" evidence="9">
    <location>
        <begin position="132"/>
        <end position="158"/>
    </location>
</feature>
<reference evidence="11" key="2">
    <citation type="submission" date="2022-10" db="EMBL/GenBank/DDBJ databases">
        <authorList>
            <person name="Trinh H.N."/>
        </authorList>
    </citation>
    <scope>NUCLEOTIDE SEQUENCE</scope>
    <source>
        <strain evidence="11">RN2-1</strain>
    </source>
</reference>
<dbReference type="GO" id="GO:0055085">
    <property type="term" value="P:transmembrane transport"/>
    <property type="evidence" value="ECO:0007669"/>
    <property type="project" value="InterPro"/>
</dbReference>
<dbReference type="Pfam" id="PF00528">
    <property type="entry name" value="BPD_transp_1"/>
    <property type="match status" value="1"/>
</dbReference>
<dbReference type="GO" id="GO:0005886">
    <property type="term" value="C:plasma membrane"/>
    <property type="evidence" value="ECO:0007669"/>
    <property type="project" value="UniProtKB-SubCell"/>
</dbReference>
<accession>A0AA42CG30</accession>
<comment type="subcellular location">
    <subcellularLocation>
        <location evidence="1 9">Cell membrane</location>
        <topology evidence="1 9">Multi-pass membrane protein</topology>
    </subcellularLocation>
</comment>
<dbReference type="Proteomes" id="UP001165679">
    <property type="component" value="Unassembled WGS sequence"/>
</dbReference>
<evidence type="ECO:0000256" key="2">
    <source>
        <dbReference type="ARBA" id="ARBA00022448"/>
    </source>
</evidence>
<evidence type="ECO:0000256" key="9">
    <source>
        <dbReference type="RuleBase" id="RU363032"/>
    </source>
</evidence>
<evidence type="ECO:0000256" key="6">
    <source>
        <dbReference type="ARBA" id="ARBA00022927"/>
    </source>
</evidence>
<feature type="transmembrane region" description="Helical" evidence="9">
    <location>
        <begin position="26"/>
        <end position="45"/>
    </location>
</feature>
<evidence type="ECO:0000256" key="1">
    <source>
        <dbReference type="ARBA" id="ARBA00004651"/>
    </source>
</evidence>
<dbReference type="PANTHER" id="PTHR43386:SF1">
    <property type="entry name" value="D,D-DIPEPTIDE TRANSPORT SYSTEM PERMEASE PROTEIN DDPC-RELATED"/>
    <property type="match status" value="1"/>
</dbReference>
<gene>
    <name evidence="11" type="ORF">OL599_03315</name>
</gene>
<evidence type="ECO:0000313" key="12">
    <source>
        <dbReference type="Proteomes" id="UP001165679"/>
    </source>
</evidence>
<keyword evidence="3" id="KW-1003">Cell membrane</keyword>
<dbReference type="GO" id="GO:0015031">
    <property type="term" value="P:protein transport"/>
    <property type="evidence" value="ECO:0007669"/>
    <property type="project" value="UniProtKB-KW"/>
</dbReference>
<evidence type="ECO:0000256" key="5">
    <source>
        <dbReference type="ARBA" id="ARBA00022856"/>
    </source>
</evidence>
<evidence type="ECO:0000256" key="3">
    <source>
        <dbReference type="ARBA" id="ARBA00022475"/>
    </source>
</evidence>
<dbReference type="PANTHER" id="PTHR43386">
    <property type="entry name" value="OLIGOPEPTIDE TRANSPORT SYSTEM PERMEASE PROTEIN APPC"/>
    <property type="match status" value="1"/>
</dbReference>
<evidence type="ECO:0000256" key="4">
    <source>
        <dbReference type="ARBA" id="ARBA00022692"/>
    </source>
</evidence>
<keyword evidence="4 9" id="KW-0812">Transmembrane</keyword>
<evidence type="ECO:0000256" key="7">
    <source>
        <dbReference type="ARBA" id="ARBA00022989"/>
    </source>
</evidence>
<dbReference type="SUPFAM" id="SSF161098">
    <property type="entry name" value="MetI-like"/>
    <property type="match status" value="1"/>
</dbReference>
<dbReference type="Gene3D" id="1.10.3720.10">
    <property type="entry name" value="MetI-like"/>
    <property type="match status" value="1"/>
</dbReference>
<dbReference type="PROSITE" id="PS50928">
    <property type="entry name" value="ABC_TM1"/>
    <property type="match status" value="1"/>
</dbReference>
<feature type="domain" description="ABC transmembrane type-1" evidence="10">
    <location>
        <begin position="84"/>
        <end position="273"/>
    </location>
</feature>
<keyword evidence="2 9" id="KW-0813">Transport</keyword>
<comment type="caution">
    <text evidence="11">The sequence shown here is derived from an EMBL/GenBank/DDBJ whole genome shotgun (WGS) entry which is preliminary data.</text>
</comment>
<keyword evidence="12" id="KW-1185">Reference proteome</keyword>
<sequence length="287" mass="29887">MSASTIAPPVPQGAVRRALRGAGARVGLCIAAVFLLLTVAAPAVAPYDPYDQDLSSALSPPSAAHPFGADQYGRDMLSRVIYGTRTALLAIVMADGLALVVGGGLGLIAGFTGGHIDAVIMRAVDVLLSFPYLLLALIIVAALGPSLTNSVIAIGIIYTPQYARLMRGQVLKVETLDYVTAARAIGASRLRVMLLHVLPNSFTPVLVLATLQSGAVVVETAGLSFLGLGAQPPSPDWGALLADGHGYFLTAWWIATFPGLAIFAVVVGFNLLGDALRDQFDPKMRSL</sequence>
<organism evidence="11 12">
    <name type="scientific">Limobrevibacterium gyesilva</name>
    <dbReference type="NCBI Taxonomy" id="2991712"/>
    <lineage>
        <taxon>Bacteria</taxon>
        <taxon>Pseudomonadati</taxon>
        <taxon>Pseudomonadota</taxon>
        <taxon>Alphaproteobacteria</taxon>
        <taxon>Acetobacterales</taxon>
        <taxon>Acetobacteraceae</taxon>
        <taxon>Limobrevibacterium</taxon>
    </lineage>
</organism>
<dbReference type="InterPro" id="IPR050366">
    <property type="entry name" value="BP-dependent_transpt_permease"/>
</dbReference>
<evidence type="ECO:0000256" key="8">
    <source>
        <dbReference type="ARBA" id="ARBA00023136"/>
    </source>
</evidence>
<keyword evidence="8 9" id="KW-0472">Membrane</keyword>
<dbReference type="CDD" id="cd06261">
    <property type="entry name" value="TM_PBP2"/>
    <property type="match status" value="1"/>
</dbReference>